<keyword evidence="2" id="KW-0808">Transferase</keyword>
<organism evidence="5 6">
    <name type="scientific">Cellulomonas aerilata</name>
    <dbReference type="NCBI Taxonomy" id="515326"/>
    <lineage>
        <taxon>Bacteria</taxon>
        <taxon>Bacillati</taxon>
        <taxon>Actinomycetota</taxon>
        <taxon>Actinomycetes</taxon>
        <taxon>Micrococcales</taxon>
        <taxon>Cellulomonadaceae</taxon>
        <taxon>Cellulomonas</taxon>
    </lineage>
</organism>
<evidence type="ECO:0000313" key="5">
    <source>
        <dbReference type="EMBL" id="GEO34635.1"/>
    </source>
</evidence>
<reference evidence="5 6" key="1">
    <citation type="submission" date="2019-07" db="EMBL/GenBank/DDBJ databases">
        <title>Whole genome shotgun sequence of Cellulomonas aerilata NBRC 106308.</title>
        <authorList>
            <person name="Hosoyama A."/>
            <person name="Uohara A."/>
            <person name="Ohji S."/>
            <person name="Ichikawa N."/>
        </authorList>
    </citation>
    <scope>NUCLEOTIDE SEQUENCE [LARGE SCALE GENOMIC DNA]</scope>
    <source>
        <strain evidence="5 6">NBRC 106308</strain>
    </source>
</reference>
<dbReference type="Proteomes" id="UP000321181">
    <property type="component" value="Unassembled WGS sequence"/>
</dbReference>
<dbReference type="Pfam" id="PF13692">
    <property type="entry name" value="Glyco_trans_1_4"/>
    <property type="match status" value="1"/>
</dbReference>
<accession>A0A512DDU8</accession>
<dbReference type="PANTHER" id="PTHR12526">
    <property type="entry name" value="GLYCOSYLTRANSFERASE"/>
    <property type="match status" value="1"/>
</dbReference>
<evidence type="ECO:0000256" key="3">
    <source>
        <dbReference type="SAM" id="MobiDB-lite"/>
    </source>
</evidence>
<evidence type="ECO:0000259" key="4">
    <source>
        <dbReference type="Pfam" id="PF13439"/>
    </source>
</evidence>
<evidence type="ECO:0000256" key="2">
    <source>
        <dbReference type="ARBA" id="ARBA00022679"/>
    </source>
</evidence>
<dbReference type="Gene3D" id="3.40.50.2000">
    <property type="entry name" value="Glycogen Phosphorylase B"/>
    <property type="match status" value="2"/>
</dbReference>
<dbReference type="GO" id="GO:0016757">
    <property type="term" value="F:glycosyltransferase activity"/>
    <property type="evidence" value="ECO:0007669"/>
    <property type="project" value="UniProtKB-KW"/>
</dbReference>
<sequence length="496" mass="51461">MDLTRPCGAVSVARVAATPAGPSPLLRTGDDGIGPGRSGALRYPRPARDAGAAVPGAAGVAGRPRDERARGSCVSHRARVGRGRRGLVRAASAPGTAGTPDAGSGPARRQPRLLIAHPSPDVYGSDRQLLETVDGARRAGWTVQVVLPSPGPLVELLRERGATVRVVDFPVLRKALLRPGPLVGLAARGAVSVATVARGLRRLGPDVVYVNTVTIPFWLLAARLAGVPALAHVHEAEEDQPMLVRRALAAPFLLADEVVVNSAAARRVLLDAVPALAGRTTVVHNGVPGPPADAPPPRPRRAGDPARLALVGRLSPRKGIDVALEAVALLVAQGRDVSLTVCGTPFPGYEWYEQELTERAARPDLAGRVHLAGYVHPTWDVLADADVVLVPSRVEPFGNTAAEALLARRPVVASGVQGLAEVVVDGRTGLLVPAGDAPALASAVAALLDEPGTARRLADEGLADARRRFSTERYGRDVVAALERCGGPSTTRGTSA</sequence>
<keyword evidence="6" id="KW-1185">Reference proteome</keyword>
<proteinExistence type="predicted"/>
<keyword evidence="1" id="KW-0328">Glycosyltransferase</keyword>
<dbReference type="AlphaFoldDB" id="A0A512DDU8"/>
<name>A0A512DDU8_9CELL</name>
<dbReference type="PANTHER" id="PTHR12526:SF638">
    <property type="entry name" value="SPORE COAT PROTEIN SA"/>
    <property type="match status" value="1"/>
</dbReference>
<dbReference type="EMBL" id="BJYY01000014">
    <property type="protein sequence ID" value="GEO34635.1"/>
    <property type="molecule type" value="Genomic_DNA"/>
</dbReference>
<gene>
    <name evidence="5" type="ORF">CAE01nite_23600</name>
</gene>
<dbReference type="InterPro" id="IPR028098">
    <property type="entry name" value="Glyco_trans_4-like_N"/>
</dbReference>
<feature type="compositionally biased region" description="Low complexity" evidence="3">
    <location>
        <begin position="49"/>
        <end position="62"/>
    </location>
</feature>
<feature type="compositionally biased region" description="Pro residues" evidence="3">
    <location>
        <begin position="288"/>
        <end position="297"/>
    </location>
</feature>
<protein>
    <recommendedName>
        <fullName evidence="4">Glycosyltransferase subfamily 4-like N-terminal domain-containing protein</fullName>
    </recommendedName>
</protein>
<evidence type="ECO:0000256" key="1">
    <source>
        <dbReference type="ARBA" id="ARBA00022676"/>
    </source>
</evidence>
<feature type="compositionally biased region" description="Basic residues" evidence="3">
    <location>
        <begin position="76"/>
        <end position="87"/>
    </location>
</feature>
<evidence type="ECO:0000313" key="6">
    <source>
        <dbReference type="Proteomes" id="UP000321181"/>
    </source>
</evidence>
<comment type="caution">
    <text evidence="5">The sequence shown here is derived from an EMBL/GenBank/DDBJ whole genome shotgun (WGS) entry which is preliminary data.</text>
</comment>
<dbReference type="Pfam" id="PF13439">
    <property type="entry name" value="Glyco_transf_4"/>
    <property type="match status" value="1"/>
</dbReference>
<dbReference type="CDD" id="cd03801">
    <property type="entry name" value="GT4_PimA-like"/>
    <property type="match status" value="1"/>
</dbReference>
<feature type="region of interest" description="Disordered" evidence="3">
    <location>
        <begin position="19"/>
        <end position="109"/>
    </location>
</feature>
<feature type="domain" description="Glycosyltransferase subfamily 4-like N-terminal" evidence="4">
    <location>
        <begin position="124"/>
        <end position="287"/>
    </location>
</feature>
<dbReference type="SUPFAM" id="SSF53756">
    <property type="entry name" value="UDP-Glycosyltransferase/glycogen phosphorylase"/>
    <property type="match status" value="1"/>
</dbReference>
<feature type="region of interest" description="Disordered" evidence="3">
    <location>
        <begin position="284"/>
        <end position="303"/>
    </location>
</feature>